<sequence>MEETSPSDVDVKNTGFGLTLSLINGKYKMLILYLLYEHHKIRHNELKRKIGTISFKSLSVMLKDLEKDGLVNRVEFPQIPPKVEYSLTERGLSLIPVLNSMCEWGENQKYLDNYK</sequence>
<evidence type="ECO:0000313" key="6">
    <source>
        <dbReference type="Proteomes" id="UP001203665"/>
    </source>
</evidence>
<evidence type="ECO:0000256" key="3">
    <source>
        <dbReference type="ARBA" id="ARBA00023163"/>
    </source>
</evidence>
<dbReference type="PROSITE" id="PS51118">
    <property type="entry name" value="HTH_HXLR"/>
    <property type="match status" value="1"/>
</dbReference>
<keyword evidence="1" id="KW-0805">Transcription regulation</keyword>
<dbReference type="Gene3D" id="1.10.10.10">
    <property type="entry name" value="Winged helix-like DNA-binding domain superfamily/Winged helix DNA-binding domain"/>
    <property type="match status" value="1"/>
</dbReference>
<dbReference type="InterPro" id="IPR036388">
    <property type="entry name" value="WH-like_DNA-bd_sf"/>
</dbReference>
<dbReference type="RefSeq" id="WP_251611286.1">
    <property type="nucleotide sequence ID" value="NZ_JAMQJY010000004.1"/>
</dbReference>
<dbReference type="PANTHER" id="PTHR33204:SF29">
    <property type="entry name" value="TRANSCRIPTIONAL REGULATOR"/>
    <property type="match status" value="1"/>
</dbReference>
<evidence type="ECO:0000259" key="4">
    <source>
        <dbReference type="PROSITE" id="PS51118"/>
    </source>
</evidence>
<evidence type="ECO:0000313" key="5">
    <source>
        <dbReference type="EMBL" id="MCM2677480.1"/>
    </source>
</evidence>
<dbReference type="InterPro" id="IPR002577">
    <property type="entry name" value="HTH_HxlR"/>
</dbReference>
<accession>A0ABT0XNJ8</accession>
<keyword evidence="6" id="KW-1185">Reference proteome</keyword>
<dbReference type="Proteomes" id="UP001203665">
    <property type="component" value="Unassembled WGS sequence"/>
</dbReference>
<proteinExistence type="predicted"/>
<feature type="domain" description="HTH hxlR-type" evidence="4">
    <location>
        <begin position="5"/>
        <end position="113"/>
    </location>
</feature>
<comment type="caution">
    <text evidence="5">The sequence shown here is derived from an EMBL/GenBank/DDBJ whole genome shotgun (WGS) entry which is preliminary data.</text>
</comment>
<protein>
    <submittedName>
        <fullName evidence="5">Helix-turn-helix transcriptional regulator</fullName>
    </submittedName>
</protein>
<evidence type="ECO:0000256" key="1">
    <source>
        <dbReference type="ARBA" id="ARBA00023015"/>
    </source>
</evidence>
<dbReference type="InterPro" id="IPR036390">
    <property type="entry name" value="WH_DNA-bd_sf"/>
</dbReference>
<dbReference type="PANTHER" id="PTHR33204">
    <property type="entry name" value="TRANSCRIPTIONAL REGULATOR, MARR FAMILY"/>
    <property type="match status" value="1"/>
</dbReference>
<reference evidence="5" key="1">
    <citation type="submission" date="2022-06" db="EMBL/GenBank/DDBJ databases">
        <title>Alkalicoccobacillus porphyridii sp. nov., isolated from a marine red alga, Porphyridium purpureum and reclassification of Shouchella plakortidis and Shouchella gibsonii as Alkalicoccobacillus plakortidis comb. nov. and Alkalicoccobacillus gibsonii comb. nov.</title>
        <authorList>
            <person name="Kim K.H."/>
            <person name="Lee J.K."/>
            <person name="Han D.M."/>
            <person name="Baek J.H."/>
            <person name="Jeon C.O."/>
        </authorList>
    </citation>
    <scope>NUCLEOTIDE SEQUENCE</scope>
    <source>
        <strain evidence="5">DSM 19153</strain>
    </source>
</reference>
<dbReference type="EMBL" id="JAMQJY010000004">
    <property type="protein sequence ID" value="MCM2677480.1"/>
    <property type="molecule type" value="Genomic_DNA"/>
</dbReference>
<keyword evidence="2" id="KW-0238">DNA-binding</keyword>
<dbReference type="Pfam" id="PF01638">
    <property type="entry name" value="HxlR"/>
    <property type="match status" value="1"/>
</dbReference>
<evidence type="ECO:0000256" key="2">
    <source>
        <dbReference type="ARBA" id="ARBA00023125"/>
    </source>
</evidence>
<organism evidence="5 6">
    <name type="scientific">Alkalicoccobacillus plakortidis</name>
    <dbReference type="NCBI Taxonomy" id="444060"/>
    <lineage>
        <taxon>Bacteria</taxon>
        <taxon>Bacillati</taxon>
        <taxon>Bacillota</taxon>
        <taxon>Bacilli</taxon>
        <taxon>Bacillales</taxon>
        <taxon>Bacillaceae</taxon>
        <taxon>Alkalicoccobacillus</taxon>
    </lineage>
</organism>
<gene>
    <name evidence="5" type="ORF">NDM98_19885</name>
</gene>
<name>A0ABT0XNJ8_9BACI</name>
<dbReference type="SUPFAM" id="SSF46785">
    <property type="entry name" value="Winged helix' DNA-binding domain"/>
    <property type="match status" value="1"/>
</dbReference>
<keyword evidence="3" id="KW-0804">Transcription</keyword>